<keyword evidence="3" id="KW-1185">Reference proteome</keyword>
<dbReference type="Proteomes" id="UP000033411">
    <property type="component" value="Unassembled WGS sequence"/>
</dbReference>
<comment type="caution">
    <text evidence="2">The sequence shown here is derived from an EMBL/GenBank/DDBJ whole genome shotgun (WGS) entry which is preliminary data.</text>
</comment>
<reference evidence="2 3" key="1">
    <citation type="submission" date="2015-03" db="EMBL/GenBank/DDBJ databases">
        <authorList>
            <person name="Lepp D."/>
            <person name="Hassan Y.I."/>
            <person name="Li X.-Z."/>
            <person name="Zhou T."/>
        </authorList>
    </citation>
    <scope>NUCLEOTIDE SEQUENCE [LARGE SCALE GENOMIC DNA]</scope>
    <source>
        <strain evidence="2 3">E84</strain>
    </source>
</reference>
<keyword evidence="1" id="KW-0812">Transmembrane</keyword>
<dbReference type="RefSeq" id="WP_046137807.1">
    <property type="nucleotide sequence ID" value="NZ_LANJ01000001.1"/>
</dbReference>
<accession>A0A0F5QKD3</accession>
<evidence type="ECO:0000256" key="1">
    <source>
        <dbReference type="SAM" id="Phobius"/>
    </source>
</evidence>
<feature type="transmembrane region" description="Helical" evidence="1">
    <location>
        <begin position="136"/>
        <end position="155"/>
    </location>
</feature>
<organism evidence="2 3">
    <name type="scientific">Devosia epidermidihirudinis</name>
    <dbReference type="NCBI Taxonomy" id="1293439"/>
    <lineage>
        <taxon>Bacteria</taxon>
        <taxon>Pseudomonadati</taxon>
        <taxon>Pseudomonadota</taxon>
        <taxon>Alphaproteobacteria</taxon>
        <taxon>Hyphomicrobiales</taxon>
        <taxon>Devosiaceae</taxon>
        <taxon>Devosia</taxon>
    </lineage>
</organism>
<gene>
    <name evidence="2" type="ORF">WH87_00235</name>
</gene>
<evidence type="ECO:0000313" key="3">
    <source>
        <dbReference type="Proteomes" id="UP000033411"/>
    </source>
</evidence>
<feature type="transmembrane region" description="Helical" evidence="1">
    <location>
        <begin position="288"/>
        <end position="308"/>
    </location>
</feature>
<feature type="transmembrane region" description="Helical" evidence="1">
    <location>
        <begin position="21"/>
        <end position="42"/>
    </location>
</feature>
<protein>
    <submittedName>
        <fullName evidence="2">Uncharacterized protein</fullName>
    </submittedName>
</protein>
<dbReference type="AlphaFoldDB" id="A0A0F5QKD3"/>
<sequence>MTFQDIRLPSRPLAVTQDTLAQGWWNIAMSVILAALATWLFVWQAPGIWRDYEISQNPVIIEDATTIDGECKTRRGLTDCEVHLVYNYEGEGYDSNVSFAFVDFHSGDYLVDVVVSGDKPELATLSLGLEMLWNRMAVFGVFFLLVGGGAVLLLFKGIQINLSNGGARRPGALTLVPVELVSHNKTRFGKLMLGYADTLKGPKSRRVNHTHLSRDEEPLVVSNADGAPVGVAVKHEHAALPILLDAGLERLDMATEERRAMLETIGAPFAGEVIAEAPKKQIRPLRGLLAFVAIIALVVIGVLGYWVWYVTSAGSQFDSIGMEINNLLPAGMNEWGCDQLQQRFGDDRAPFGCTAPDYVSWK</sequence>
<dbReference type="OrthoDB" id="8478544at2"/>
<dbReference type="EMBL" id="LANJ01000001">
    <property type="protein sequence ID" value="KKC41425.1"/>
    <property type="molecule type" value="Genomic_DNA"/>
</dbReference>
<dbReference type="PATRIC" id="fig|1293439.3.peg.51"/>
<proteinExistence type="predicted"/>
<keyword evidence="1" id="KW-0472">Membrane</keyword>
<name>A0A0F5QKD3_9HYPH</name>
<keyword evidence="1" id="KW-1133">Transmembrane helix</keyword>
<evidence type="ECO:0000313" key="2">
    <source>
        <dbReference type="EMBL" id="KKC41425.1"/>
    </source>
</evidence>